<evidence type="ECO:0000256" key="1">
    <source>
        <dbReference type="ARBA" id="ARBA00022723"/>
    </source>
</evidence>
<dbReference type="AlphaFoldDB" id="A0A1D6DWM5"/>
<dbReference type="PANTHER" id="PTHR12298:SF4">
    <property type="entry name" value="PROGRAMMED CELL DEATH PROTEIN 2"/>
    <property type="match status" value="1"/>
</dbReference>
<dbReference type="SUPFAM" id="SSF144232">
    <property type="entry name" value="HIT/MYND zinc finger-like"/>
    <property type="match status" value="1"/>
</dbReference>
<dbReference type="IntAct" id="A0A1D6DWM5">
    <property type="interactions" value="1"/>
</dbReference>
<dbReference type="ExpressionAtlas" id="A0A1D6DWM5">
    <property type="expression patterns" value="baseline and differential"/>
</dbReference>
<dbReference type="PANTHER" id="PTHR12298">
    <property type="entry name" value="PCDC2 PROGRAMMED CELL DEATH PROTEIN 2 -RELATED"/>
    <property type="match status" value="1"/>
</dbReference>
<evidence type="ECO:0000256" key="2">
    <source>
        <dbReference type="ARBA" id="ARBA00022771"/>
    </source>
</evidence>
<dbReference type="PROSITE" id="PS50865">
    <property type="entry name" value="ZF_MYND_2"/>
    <property type="match status" value="1"/>
</dbReference>
<dbReference type="STRING" id="4577.A0A1D6DWM5"/>
<dbReference type="InParanoid" id="A0A1D6DWM5"/>
<dbReference type="InterPro" id="IPR002893">
    <property type="entry name" value="Znf_MYND"/>
</dbReference>
<organism evidence="4">
    <name type="scientific">Zea mays</name>
    <name type="common">Maize</name>
    <dbReference type="NCBI Taxonomy" id="4577"/>
    <lineage>
        <taxon>Eukaryota</taxon>
        <taxon>Viridiplantae</taxon>
        <taxon>Streptophyta</taxon>
        <taxon>Embryophyta</taxon>
        <taxon>Tracheophyta</taxon>
        <taxon>Spermatophyta</taxon>
        <taxon>Magnoliopsida</taxon>
        <taxon>Liliopsida</taxon>
        <taxon>Poales</taxon>
        <taxon>Poaceae</taxon>
        <taxon>PACMAD clade</taxon>
        <taxon>Panicoideae</taxon>
        <taxon>Andropogonodae</taxon>
        <taxon>Andropogoneae</taxon>
        <taxon>Tripsacinae</taxon>
        <taxon>Zea</taxon>
    </lineage>
</organism>
<proteinExistence type="predicted"/>
<dbReference type="GO" id="GO:0008270">
    <property type="term" value="F:zinc ion binding"/>
    <property type="evidence" value="ECO:0007669"/>
    <property type="project" value="UniProtKB-KW"/>
</dbReference>
<dbReference type="EMBL" id="CM007648">
    <property type="protein sequence ID" value="ONM13078.1"/>
    <property type="molecule type" value="Genomic_DNA"/>
</dbReference>
<keyword evidence="1" id="KW-0479">Metal-binding</keyword>
<keyword evidence="2" id="KW-0863">Zinc-finger</keyword>
<dbReference type="SMR" id="A0A1D6DWM5"/>
<dbReference type="Gene3D" id="6.10.140.2220">
    <property type="match status" value="1"/>
</dbReference>
<evidence type="ECO:0000256" key="3">
    <source>
        <dbReference type="ARBA" id="ARBA00022833"/>
    </source>
</evidence>
<accession>A0A1D6DWM5</accession>
<keyword evidence="3" id="KW-0862">Zinc</keyword>
<gene>
    <name evidence="4" type="ORF">ZEAMMB73_Zm00001d002111</name>
</gene>
<evidence type="ECO:0000313" key="4">
    <source>
        <dbReference type="EMBL" id="ONM13078.1"/>
    </source>
</evidence>
<sequence>MTSLLNSLFHGFILLGRAYALVPCFVARIILLGCAYALACACSMFIDWINVWRGKIVSLLFGLRYGALAPECHWCGTWKGDKICSSSKKARYCSEKHQALHWRTGHKNDCLQIISSAASNLVLPAVGIGFVRWFAKASNVHRLLVLDPSGIIKAYGGTMYRLQRSIRSIFIAEAKCSDDFVFSIVFSVIGSACAYIDMIYGMASVIFVIFMTSFLIDVCDMNDGSF</sequence>
<dbReference type="Pfam" id="PF01753">
    <property type="entry name" value="zf-MYND"/>
    <property type="match status" value="1"/>
</dbReference>
<protein>
    <submittedName>
        <fullName evidence="4">Uncharacterized protein</fullName>
    </submittedName>
</protein>
<reference evidence="4" key="1">
    <citation type="submission" date="2015-12" db="EMBL/GenBank/DDBJ databases">
        <title>Update maize B73 reference genome by single molecule sequencing technologies.</title>
        <authorList>
            <consortium name="Maize Genome Sequencing Project"/>
            <person name="Ware D."/>
        </authorList>
    </citation>
    <scope>NUCLEOTIDE SEQUENCE [LARGE SCALE GENOMIC DNA]</scope>
    <source>
        <tissue evidence="4">Seedling</tissue>
    </source>
</reference>
<name>A0A1D6DWM5_MAIZE</name>